<keyword evidence="3" id="KW-1185">Reference proteome</keyword>
<protein>
    <submittedName>
        <fullName evidence="2">Uncharacterized protein</fullName>
    </submittedName>
</protein>
<organism evidence="2 3">
    <name type="scientific">Dendrothele bispora (strain CBS 962.96)</name>
    <dbReference type="NCBI Taxonomy" id="1314807"/>
    <lineage>
        <taxon>Eukaryota</taxon>
        <taxon>Fungi</taxon>
        <taxon>Dikarya</taxon>
        <taxon>Basidiomycota</taxon>
        <taxon>Agaricomycotina</taxon>
        <taxon>Agaricomycetes</taxon>
        <taxon>Agaricomycetidae</taxon>
        <taxon>Agaricales</taxon>
        <taxon>Agaricales incertae sedis</taxon>
        <taxon>Dendrothele</taxon>
    </lineage>
</organism>
<accession>A0A4S8L143</accession>
<evidence type="ECO:0000313" key="2">
    <source>
        <dbReference type="EMBL" id="THU82040.1"/>
    </source>
</evidence>
<name>A0A4S8L143_DENBC</name>
<feature type="compositionally biased region" description="Polar residues" evidence="1">
    <location>
        <begin position="53"/>
        <end position="62"/>
    </location>
</feature>
<feature type="region of interest" description="Disordered" evidence="1">
    <location>
        <begin position="1"/>
        <end position="62"/>
    </location>
</feature>
<proteinExistence type="predicted"/>
<feature type="compositionally biased region" description="Basic and acidic residues" evidence="1">
    <location>
        <begin position="27"/>
        <end position="48"/>
    </location>
</feature>
<dbReference type="Proteomes" id="UP000297245">
    <property type="component" value="Unassembled WGS sequence"/>
</dbReference>
<reference evidence="2 3" key="1">
    <citation type="journal article" date="2019" name="Nat. Ecol. Evol.">
        <title>Megaphylogeny resolves global patterns of mushroom evolution.</title>
        <authorList>
            <person name="Varga T."/>
            <person name="Krizsan K."/>
            <person name="Foldi C."/>
            <person name="Dima B."/>
            <person name="Sanchez-Garcia M."/>
            <person name="Sanchez-Ramirez S."/>
            <person name="Szollosi G.J."/>
            <person name="Szarkandi J.G."/>
            <person name="Papp V."/>
            <person name="Albert L."/>
            <person name="Andreopoulos W."/>
            <person name="Angelini C."/>
            <person name="Antonin V."/>
            <person name="Barry K.W."/>
            <person name="Bougher N.L."/>
            <person name="Buchanan P."/>
            <person name="Buyck B."/>
            <person name="Bense V."/>
            <person name="Catcheside P."/>
            <person name="Chovatia M."/>
            <person name="Cooper J."/>
            <person name="Damon W."/>
            <person name="Desjardin D."/>
            <person name="Finy P."/>
            <person name="Geml J."/>
            <person name="Haridas S."/>
            <person name="Hughes K."/>
            <person name="Justo A."/>
            <person name="Karasinski D."/>
            <person name="Kautmanova I."/>
            <person name="Kiss B."/>
            <person name="Kocsube S."/>
            <person name="Kotiranta H."/>
            <person name="LaButti K.M."/>
            <person name="Lechner B.E."/>
            <person name="Liimatainen K."/>
            <person name="Lipzen A."/>
            <person name="Lukacs Z."/>
            <person name="Mihaltcheva S."/>
            <person name="Morgado L.N."/>
            <person name="Niskanen T."/>
            <person name="Noordeloos M.E."/>
            <person name="Ohm R.A."/>
            <person name="Ortiz-Santana B."/>
            <person name="Ovrebo C."/>
            <person name="Racz N."/>
            <person name="Riley R."/>
            <person name="Savchenko A."/>
            <person name="Shiryaev A."/>
            <person name="Soop K."/>
            <person name="Spirin V."/>
            <person name="Szebenyi C."/>
            <person name="Tomsovsky M."/>
            <person name="Tulloss R.E."/>
            <person name="Uehling J."/>
            <person name="Grigoriev I.V."/>
            <person name="Vagvolgyi C."/>
            <person name="Papp T."/>
            <person name="Martin F.M."/>
            <person name="Miettinen O."/>
            <person name="Hibbett D.S."/>
            <person name="Nagy L.G."/>
        </authorList>
    </citation>
    <scope>NUCLEOTIDE SEQUENCE [LARGE SCALE GENOMIC DNA]</scope>
    <source>
        <strain evidence="2 3">CBS 962.96</strain>
    </source>
</reference>
<evidence type="ECO:0000256" key="1">
    <source>
        <dbReference type="SAM" id="MobiDB-lite"/>
    </source>
</evidence>
<evidence type="ECO:0000313" key="3">
    <source>
        <dbReference type="Proteomes" id="UP000297245"/>
    </source>
</evidence>
<sequence>MLNLPFSLLPSTTDSVTEAPGRNMDSSQRKQGLETVETEEKHMYRPEYPDLSPPSSTLVTSQSSKNVHVAMIPNGDEIFEHAVLGPTTRDIILFLSIIRGKLQAVQEVALELSNLHSVPYPFQIRFACGLST</sequence>
<dbReference type="AlphaFoldDB" id="A0A4S8L143"/>
<gene>
    <name evidence="2" type="ORF">K435DRAFT_872728</name>
</gene>
<dbReference type="EMBL" id="ML179762">
    <property type="protein sequence ID" value="THU82040.1"/>
    <property type="molecule type" value="Genomic_DNA"/>
</dbReference>